<feature type="compositionally biased region" description="Low complexity" evidence="1">
    <location>
        <begin position="19"/>
        <end position="31"/>
    </location>
</feature>
<comment type="caution">
    <text evidence="2">The sequence shown here is derived from an EMBL/GenBank/DDBJ whole genome shotgun (WGS) entry which is preliminary data.</text>
</comment>
<dbReference type="Proteomes" id="UP001600064">
    <property type="component" value="Unassembled WGS sequence"/>
</dbReference>
<name>A0ABR4DDP2_9PEZI</name>
<keyword evidence="3" id="KW-1185">Reference proteome</keyword>
<dbReference type="EMBL" id="JAZGUE010000003">
    <property type="protein sequence ID" value="KAL2268230.1"/>
    <property type="molecule type" value="Genomic_DNA"/>
</dbReference>
<feature type="compositionally biased region" description="Basic and acidic residues" evidence="1">
    <location>
        <begin position="129"/>
        <end position="140"/>
    </location>
</feature>
<organism evidence="2 3">
    <name type="scientific">Remersonia thermophila</name>
    <dbReference type="NCBI Taxonomy" id="72144"/>
    <lineage>
        <taxon>Eukaryota</taxon>
        <taxon>Fungi</taxon>
        <taxon>Dikarya</taxon>
        <taxon>Ascomycota</taxon>
        <taxon>Pezizomycotina</taxon>
        <taxon>Sordariomycetes</taxon>
        <taxon>Sordariomycetidae</taxon>
        <taxon>Sordariales</taxon>
        <taxon>Sordariales incertae sedis</taxon>
        <taxon>Remersonia</taxon>
    </lineage>
</organism>
<feature type="region of interest" description="Disordered" evidence="1">
    <location>
        <begin position="129"/>
        <end position="149"/>
    </location>
</feature>
<evidence type="ECO:0000313" key="2">
    <source>
        <dbReference type="EMBL" id="KAL2268230.1"/>
    </source>
</evidence>
<gene>
    <name evidence="2" type="ORF">VTJ83DRAFT_3076</name>
</gene>
<evidence type="ECO:0000313" key="3">
    <source>
        <dbReference type="Proteomes" id="UP001600064"/>
    </source>
</evidence>
<proteinExistence type="predicted"/>
<protein>
    <submittedName>
        <fullName evidence="2">Uncharacterized protein</fullName>
    </submittedName>
</protein>
<evidence type="ECO:0000256" key="1">
    <source>
        <dbReference type="SAM" id="MobiDB-lite"/>
    </source>
</evidence>
<dbReference type="RefSeq" id="XP_070866957.1">
    <property type="nucleotide sequence ID" value="XM_071009417.1"/>
</dbReference>
<reference evidence="2 3" key="1">
    <citation type="journal article" date="2024" name="Commun. Biol.">
        <title>Comparative genomic analysis of thermophilic fungi reveals convergent evolutionary adaptations and gene losses.</title>
        <authorList>
            <person name="Steindorff A.S."/>
            <person name="Aguilar-Pontes M.V."/>
            <person name="Robinson A.J."/>
            <person name="Andreopoulos B."/>
            <person name="LaButti K."/>
            <person name="Kuo A."/>
            <person name="Mondo S."/>
            <person name="Riley R."/>
            <person name="Otillar R."/>
            <person name="Haridas S."/>
            <person name="Lipzen A."/>
            <person name="Grimwood J."/>
            <person name="Schmutz J."/>
            <person name="Clum A."/>
            <person name="Reid I.D."/>
            <person name="Moisan M.C."/>
            <person name="Butler G."/>
            <person name="Nguyen T.T.M."/>
            <person name="Dewar K."/>
            <person name="Conant G."/>
            <person name="Drula E."/>
            <person name="Henrissat B."/>
            <person name="Hansel C."/>
            <person name="Singer S."/>
            <person name="Hutchinson M.I."/>
            <person name="de Vries R.P."/>
            <person name="Natvig D.O."/>
            <person name="Powell A.J."/>
            <person name="Tsang A."/>
            <person name="Grigoriev I.V."/>
        </authorList>
    </citation>
    <scope>NUCLEOTIDE SEQUENCE [LARGE SCALE GENOMIC DNA]</scope>
    <source>
        <strain evidence="2 3">ATCC 22073</strain>
    </source>
</reference>
<sequence>MTNLDRKLRPRTSLESFHTTATDATATTSSSLQRPTPAPSTLSLADAESLAHLEPIPSYEESLSAPRPGPLQILGATWGGVTVTQDLQRLAAGLDELTLDMKTLWTILTPDPAPGKLKVLTVLYRFDDDKGKGKDGHGQGEEEEPENDLNEMRLLSVPEDVNPSKVVISRRAAMRFLGEDCEDGCSAQSGGSGAGGRRRDPRVLHGRVGRAWRAGPQGEVDILAVVYGPKKIETPSALTVLSNHFEGRWGQVRMTNAFFGTDPWPYKRKSWTVYFRFVGSKRVQVVTGWEDGALEVPWSRYP</sequence>
<accession>A0ABR4DDP2</accession>
<dbReference type="GeneID" id="98124061"/>
<feature type="region of interest" description="Disordered" evidence="1">
    <location>
        <begin position="1"/>
        <end position="41"/>
    </location>
</feature>